<dbReference type="GeneID" id="110790166"/>
<accession>A0ABM3RU31</accession>
<gene>
    <name evidence="2" type="primary">LOC110790166</name>
</gene>
<dbReference type="Proteomes" id="UP000813463">
    <property type="component" value="Chromosome 4"/>
</dbReference>
<sequence length="169" mass="19325">MSHRYSYRKDDILSLGLDVTGVCVYCINSTDVFLPKSVSDKYHHLKGYLGCCRSCGKPVKKSAFYCSILCKLLANEEQENFGIAEMIMEHENPSRRRCLSKNRKREREEEKKIISLSNNGGGFSVEMKHGGNPVILKNAKEKLETLIDAVNLTYRKKGRKGIPYRAHFF</sequence>
<reference evidence="1" key="1">
    <citation type="journal article" date="2021" name="Nat. Commun.">
        <title>Genomic analyses provide insights into spinach domestication and the genetic basis of agronomic traits.</title>
        <authorList>
            <person name="Cai X."/>
            <person name="Sun X."/>
            <person name="Xu C."/>
            <person name="Sun H."/>
            <person name="Wang X."/>
            <person name="Ge C."/>
            <person name="Zhang Z."/>
            <person name="Wang Q."/>
            <person name="Fei Z."/>
            <person name="Jiao C."/>
            <person name="Wang Q."/>
        </authorList>
    </citation>
    <scope>NUCLEOTIDE SEQUENCE [LARGE SCALE GENOMIC DNA]</scope>
    <source>
        <strain evidence="1">cv. Varoflay</strain>
    </source>
</reference>
<reference evidence="2" key="2">
    <citation type="submission" date="2025-08" db="UniProtKB">
        <authorList>
            <consortium name="RefSeq"/>
        </authorList>
    </citation>
    <scope>IDENTIFICATION</scope>
    <source>
        <tissue evidence="2">Leaf</tissue>
    </source>
</reference>
<keyword evidence="1" id="KW-1185">Reference proteome</keyword>
<evidence type="ECO:0000313" key="2">
    <source>
        <dbReference type="RefSeq" id="XP_056699121.1"/>
    </source>
</evidence>
<dbReference type="Pfam" id="PF04640">
    <property type="entry name" value="PLATZ"/>
    <property type="match status" value="1"/>
</dbReference>
<evidence type="ECO:0000313" key="1">
    <source>
        <dbReference type="Proteomes" id="UP000813463"/>
    </source>
</evidence>
<protein>
    <submittedName>
        <fullName evidence="2">Uncharacterized protein isoform X1</fullName>
    </submittedName>
</protein>
<proteinExistence type="predicted"/>
<dbReference type="RefSeq" id="XP_056699121.1">
    <property type="nucleotide sequence ID" value="XM_056843143.1"/>
</dbReference>
<organism evidence="1 2">
    <name type="scientific">Spinacia oleracea</name>
    <name type="common">Spinach</name>
    <dbReference type="NCBI Taxonomy" id="3562"/>
    <lineage>
        <taxon>Eukaryota</taxon>
        <taxon>Viridiplantae</taxon>
        <taxon>Streptophyta</taxon>
        <taxon>Embryophyta</taxon>
        <taxon>Tracheophyta</taxon>
        <taxon>Spermatophyta</taxon>
        <taxon>Magnoliopsida</taxon>
        <taxon>eudicotyledons</taxon>
        <taxon>Gunneridae</taxon>
        <taxon>Pentapetalae</taxon>
        <taxon>Caryophyllales</taxon>
        <taxon>Chenopodiaceae</taxon>
        <taxon>Chenopodioideae</taxon>
        <taxon>Anserineae</taxon>
        <taxon>Spinacia</taxon>
    </lineage>
</organism>
<name>A0ABM3RU31_SPIOL</name>
<dbReference type="InterPro" id="IPR006734">
    <property type="entry name" value="PLATZ"/>
</dbReference>